<gene>
    <name evidence="1" type="ORF">HOQ43_14200</name>
</gene>
<organism evidence="1 2">
    <name type="scientific">Glycomyces artemisiae</name>
    <dbReference type="NCBI Taxonomy" id="1076443"/>
    <lineage>
        <taxon>Bacteria</taxon>
        <taxon>Bacillati</taxon>
        <taxon>Actinomycetota</taxon>
        <taxon>Actinomycetes</taxon>
        <taxon>Glycomycetales</taxon>
        <taxon>Glycomycetaceae</taxon>
        <taxon>Glycomyces</taxon>
    </lineage>
</organism>
<dbReference type="EMBL" id="JABFXE010000590">
    <property type="protein sequence ID" value="NUQ89596.1"/>
    <property type="molecule type" value="Genomic_DNA"/>
</dbReference>
<dbReference type="Proteomes" id="UP000574690">
    <property type="component" value="Unassembled WGS sequence"/>
</dbReference>
<reference evidence="1 2" key="1">
    <citation type="submission" date="2020-05" db="EMBL/GenBank/DDBJ databases">
        <title>DNA-SIP metagenomic assembled genomes.</title>
        <authorList>
            <person name="Yu J."/>
        </authorList>
    </citation>
    <scope>NUCLEOTIDE SEQUENCE [LARGE SCALE GENOMIC DNA]</scope>
    <source>
        <strain evidence="1">Bin5.27</strain>
    </source>
</reference>
<evidence type="ECO:0000313" key="1">
    <source>
        <dbReference type="EMBL" id="NUQ89596.1"/>
    </source>
</evidence>
<name>A0A850CCA4_9ACTN</name>
<evidence type="ECO:0000313" key="2">
    <source>
        <dbReference type="Proteomes" id="UP000574690"/>
    </source>
</evidence>
<comment type="caution">
    <text evidence="1">The sequence shown here is derived from an EMBL/GenBank/DDBJ whole genome shotgun (WGS) entry which is preliminary data.</text>
</comment>
<proteinExistence type="predicted"/>
<dbReference type="AlphaFoldDB" id="A0A850CCA4"/>
<accession>A0A850CCA4</accession>
<protein>
    <submittedName>
        <fullName evidence="1">Uncharacterized protein</fullName>
    </submittedName>
</protein>
<sequence length="365" mass="40338">MKRGTYRRSHSCGWSGTFDTAGKADHAKRHHSCARWIAKAESAERGRARSAAVDRTPKPCHHKVANHQHGTYACYTLDACRCPACAHAVRDYEQNRVRQQAYGRWDNLVDADPARNHVRRLMAAGMGLKRVGAAADVSTGVMWKLLYGRPNAAGQRTPSRRITKAVEARLLAVELDLADGAMVPNTDTARRLQALVAIGWSMSKLGLRLGVLPGNFNPVVTGKRPMVTVVTAKAVHDLYLELADQQPPEDNQRDRIAASRARRHAATHGWIPPLRFNGRLVVGSVLPLPELDDDAVVLELDDTFDEAVVQRRLAGDRSGRLMKADRIEIVARARAAGWSLNDITARAGITKPERYLPDDRHQEAS</sequence>